<name>A0A1W1V7L1_9FIRM</name>
<dbReference type="OrthoDB" id="9774907at2"/>
<dbReference type="InterPro" id="IPR039430">
    <property type="entry name" value="Thymidylate_kin-like_dom"/>
</dbReference>
<evidence type="ECO:0000313" key="14">
    <source>
        <dbReference type="Proteomes" id="UP000192569"/>
    </source>
</evidence>
<keyword evidence="6 11" id="KW-0547">Nucleotide-binding</keyword>
<evidence type="ECO:0000256" key="9">
    <source>
        <dbReference type="ARBA" id="ARBA00048743"/>
    </source>
</evidence>
<evidence type="ECO:0000256" key="5">
    <source>
        <dbReference type="ARBA" id="ARBA00022727"/>
    </source>
</evidence>
<dbReference type="FunFam" id="3.40.50.300:FF:000225">
    <property type="entry name" value="Thymidylate kinase"/>
    <property type="match status" value="1"/>
</dbReference>
<organism evidence="13 14">
    <name type="scientific">Thermanaeromonas toyohensis ToBE</name>
    <dbReference type="NCBI Taxonomy" id="698762"/>
    <lineage>
        <taxon>Bacteria</taxon>
        <taxon>Bacillati</taxon>
        <taxon>Bacillota</taxon>
        <taxon>Clostridia</taxon>
        <taxon>Neomoorellales</taxon>
        <taxon>Neomoorellaceae</taxon>
        <taxon>Thermanaeromonas</taxon>
    </lineage>
</organism>
<comment type="similarity">
    <text evidence="1 11">Belongs to the thymidylate kinase family.</text>
</comment>
<keyword evidence="5 11" id="KW-0545">Nucleotide biosynthesis</keyword>
<feature type="domain" description="Thymidylate kinase-like" evidence="12">
    <location>
        <begin position="8"/>
        <end position="199"/>
    </location>
</feature>
<dbReference type="CDD" id="cd01672">
    <property type="entry name" value="TMPK"/>
    <property type="match status" value="1"/>
</dbReference>
<keyword evidence="7 11" id="KW-0418">Kinase</keyword>
<comment type="catalytic activity">
    <reaction evidence="9 11">
        <text>dTMP + ATP = dTDP + ADP</text>
        <dbReference type="Rhea" id="RHEA:13517"/>
        <dbReference type="ChEBI" id="CHEBI:30616"/>
        <dbReference type="ChEBI" id="CHEBI:58369"/>
        <dbReference type="ChEBI" id="CHEBI:63528"/>
        <dbReference type="ChEBI" id="CHEBI:456216"/>
        <dbReference type="EC" id="2.7.4.9"/>
    </reaction>
</comment>
<dbReference type="SUPFAM" id="SSF52540">
    <property type="entry name" value="P-loop containing nucleoside triphosphate hydrolases"/>
    <property type="match status" value="1"/>
</dbReference>
<evidence type="ECO:0000256" key="10">
    <source>
        <dbReference type="ARBA" id="ARBA00057735"/>
    </source>
</evidence>
<dbReference type="NCBIfam" id="TIGR00041">
    <property type="entry name" value="DTMP_kinase"/>
    <property type="match status" value="1"/>
</dbReference>
<evidence type="ECO:0000256" key="4">
    <source>
        <dbReference type="ARBA" id="ARBA00022679"/>
    </source>
</evidence>
<evidence type="ECO:0000256" key="2">
    <source>
        <dbReference type="ARBA" id="ARBA00012980"/>
    </source>
</evidence>
<dbReference type="PROSITE" id="PS01331">
    <property type="entry name" value="THYMIDYLATE_KINASE"/>
    <property type="match status" value="1"/>
</dbReference>
<dbReference type="InterPro" id="IPR018095">
    <property type="entry name" value="Thymidylate_kin_CS"/>
</dbReference>
<dbReference type="PANTHER" id="PTHR10344">
    <property type="entry name" value="THYMIDYLATE KINASE"/>
    <property type="match status" value="1"/>
</dbReference>
<evidence type="ECO:0000256" key="11">
    <source>
        <dbReference type="HAMAP-Rule" id="MF_00165"/>
    </source>
</evidence>
<evidence type="ECO:0000256" key="3">
    <source>
        <dbReference type="ARBA" id="ARBA00017144"/>
    </source>
</evidence>
<evidence type="ECO:0000256" key="8">
    <source>
        <dbReference type="ARBA" id="ARBA00022840"/>
    </source>
</evidence>
<dbReference type="InterPro" id="IPR018094">
    <property type="entry name" value="Thymidylate_kinase"/>
</dbReference>
<keyword evidence="14" id="KW-1185">Reference proteome</keyword>
<dbReference type="GO" id="GO:0006235">
    <property type="term" value="P:dTTP biosynthetic process"/>
    <property type="evidence" value="ECO:0007669"/>
    <property type="project" value="UniProtKB-UniRule"/>
</dbReference>
<dbReference type="Proteomes" id="UP000192569">
    <property type="component" value="Chromosome I"/>
</dbReference>
<dbReference type="InterPro" id="IPR027417">
    <property type="entry name" value="P-loop_NTPase"/>
</dbReference>
<evidence type="ECO:0000256" key="7">
    <source>
        <dbReference type="ARBA" id="ARBA00022777"/>
    </source>
</evidence>
<dbReference type="EMBL" id="LT838272">
    <property type="protein sequence ID" value="SMB89295.1"/>
    <property type="molecule type" value="Genomic_DNA"/>
</dbReference>
<proteinExistence type="inferred from homology"/>
<accession>A0A1W1V7L1</accession>
<dbReference type="Pfam" id="PF02223">
    <property type="entry name" value="Thymidylate_kin"/>
    <property type="match status" value="1"/>
</dbReference>
<dbReference type="HAMAP" id="MF_00165">
    <property type="entry name" value="Thymidylate_kinase"/>
    <property type="match status" value="1"/>
</dbReference>
<dbReference type="PANTHER" id="PTHR10344:SF4">
    <property type="entry name" value="UMP-CMP KINASE 2, MITOCHONDRIAL"/>
    <property type="match status" value="1"/>
</dbReference>
<protein>
    <recommendedName>
        <fullName evidence="3 11">Thymidylate kinase</fullName>
        <ecNumber evidence="2 11">2.7.4.9</ecNumber>
    </recommendedName>
    <alternativeName>
        <fullName evidence="11">dTMP kinase</fullName>
    </alternativeName>
</protein>
<dbReference type="GO" id="GO:0005524">
    <property type="term" value="F:ATP binding"/>
    <property type="evidence" value="ECO:0007669"/>
    <property type="project" value="UniProtKB-UniRule"/>
</dbReference>
<evidence type="ECO:0000259" key="12">
    <source>
        <dbReference type="Pfam" id="PF02223"/>
    </source>
</evidence>
<reference evidence="13 14" key="1">
    <citation type="submission" date="2017-04" db="EMBL/GenBank/DDBJ databases">
        <authorList>
            <person name="Afonso C.L."/>
            <person name="Miller P.J."/>
            <person name="Scott M.A."/>
            <person name="Spackman E."/>
            <person name="Goraichik I."/>
            <person name="Dimitrov K.M."/>
            <person name="Suarez D.L."/>
            <person name="Swayne D.E."/>
        </authorList>
    </citation>
    <scope>NUCLEOTIDE SEQUENCE [LARGE SCALE GENOMIC DNA]</scope>
    <source>
        <strain evidence="13 14">ToBE</strain>
    </source>
</reference>
<keyword evidence="8 11" id="KW-0067">ATP-binding</keyword>
<gene>
    <name evidence="11" type="primary">tmk</name>
    <name evidence="13" type="ORF">SAMN00808754_0125</name>
</gene>
<dbReference type="AlphaFoldDB" id="A0A1W1V7L1"/>
<dbReference type="Gene3D" id="3.40.50.300">
    <property type="entry name" value="P-loop containing nucleotide triphosphate hydrolases"/>
    <property type="match status" value="1"/>
</dbReference>
<evidence type="ECO:0000256" key="6">
    <source>
        <dbReference type="ARBA" id="ARBA00022741"/>
    </source>
</evidence>
<comment type="function">
    <text evidence="10 11">Phosphorylation of dTMP to form dTDP in both de novo and salvage pathways of dTTP synthesis.</text>
</comment>
<feature type="binding site" evidence="11">
    <location>
        <begin position="10"/>
        <end position="17"/>
    </location>
    <ligand>
        <name>ATP</name>
        <dbReference type="ChEBI" id="CHEBI:30616"/>
    </ligand>
</feature>
<dbReference type="GO" id="GO:0004798">
    <property type="term" value="F:dTMP kinase activity"/>
    <property type="evidence" value="ECO:0007669"/>
    <property type="project" value="UniProtKB-UniRule"/>
</dbReference>
<dbReference type="GO" id="GO:0006227">
    <property type="term" value="P:dUDP biosynthetic process"/>
    <property type="evidence" value="ECO:0007669"/>
    <property type="project" value="TreeGrafter"/>
</dbReference>
<keyword evidence="4 11" id="KW-0808">Transferase</keyword>
<dbReference type="GO" id="GO:0005829">
    <property type="term" value="C:cytosol"/>
    <property type="evidence" value="ECO:0007669"/>
    <property type="project" value="TreeGrafter"/>
</dbReference>
<dbReference type="GO" id="GO:0006233">
    <property type="term" value="P:dTDP biosynthetic process"/>
    <property type="evidence" value="ECO:0007669"/>
    <property type="project" value="InterPro"/>
</dbReference>
<evidence type="ECO:0000256" key="1">
    <source>
        <dbReference type="ARBA" id="ARBA00009776"/>
    </source>
</evidence>
<evidence type="ECO:0000313" key="13">
    <source>
        <dbReference type="EMBL" id="SMB89295.1"/>
    </source>
</evidence>
<dbReference type="STRING" id="698762.SAMN00808754_0125"/>
<dbReference type="EC" id="2.7.4.9" evidence="2 11"/>
<sequence length="214" mass="24050">MKGVFITFEGPDGAGKTTQLNLLANHLQQEGYKVLCTREPGGTPLAEDIRRILLSPWEEEIYGLTEVFLYAASRVQHVKKKILPALAEGKVVLCDRFTDSTLAYQGYGRGIELELLHRLNDLATGGLKPAVTLLLDLPPEEGLRRGKKGGGGTRMDRLEQEDLTFHYRVRQGFLALARQEPRRIKIIDARQPVEKVFAEVLAAVSPWLWRANFE</sequence>
<dbReference type="RefSeq" id="WP_084663035.1">
    <property type="nucleotide sequence ID" value="NZ_LT838272.1"/>
</dbReference>